<gene>
    <name evidence="8" type="ORF">CJU94_07350</name>
</gene>
<dbReference type="InterPro" id="IPR001867">
    <property type="entry name" value="OmpR/PhoB-type_DNA-bd"/>
</dbReference>
<dbReference type="SMART" id="SM00448">
    <property type="entry name" value="REC"/>
    <property type="match status" value="1"/>
</dbReference>
<dbReference type="PROSITE" id="PS50110">
    <property type="entry name" value="RESPONSE_REGULATORY"/>
    <property type="match status" value="1"/>
</dbReference>
<dbReference type="PANTHER" id="PTHR48111:SF40">
    <property type="entry name" value="PHOSPHATE REGULON TRANSCRIPTIONAL REGULATORY PROTEIN PHOB"/>
    <property type="match status" value="1"/>
</dbReference>
<dbReference type="AlphaFoldDB" id="A0A248VHH8"/>
<protein>
    <submittedName>
        <fullName evidence="8">Two-component system response regulator</fullName>
    </submittedName>
</protein>
<evidence type="ECO:0000259" key="7">
    <source>
        <dbReference type="PROSITE" id="PS51755"/>
    </source>
</evidence>
<name>A0A248VHH8_9BURK</name>
<organism evidence="8 9">
    <name type="scientific">Paraburkholderia aromaticivorans</name>
    <dbReference type="NCBI Taxonomy" id="2026199"/>
    <lineage>
        <taxon>Bacteria</taxon>
        <taxon>Pseudomonadati</taxon>
        <taxon>Pseudomonadota</taxon>
        <taxon>Betaproteobacteria</taxon>
        <taxon>Burkholderiales</taxon>
        <taxon>Burkholderiaceae</taxon>
        <taxon>Paraburkholderia</taxon>
    </lineage>
</organism>
<keyword evidence="2" id="KW-0902">Two-component regulatory system</keyword>
<evidence type="ECO:0000256" key="1">
    <source>
        <dbReference type="ARBA" id="ARBA00022553"/>
    </source>
</evidence>
<dbReference type="PANTHER" id="PTHR48111">
    <property type="entry name" value="REGULATOR OF RPOS"/>
    <property type="match status" value="1"/>
</dbReference>
<sequence length="240" mass="26908">MRIALIEPDLRHAELVGRLVFAGGHLCQHFTASVPFLARVNEEFFDLLITESWAGDHSAEDVIPRARAVLPGLPVIVLMSAPRESQIVAALHAGADDCLAKPVRGPEMLARVDALLRRAGLRRPPNRRRDTIGEYAFDAAQFAVTFRNRTVTLTPKEFRLALLLFSNLSRPVSRAHILENVWTRRRDVRSRTVDTHASRVRSKLQLHPEHGYCLTPLYGYGYQLDAIPPEAVVEAVVEPE</sequence>
<feature type="domain" description="Response regulatory" evidence="6">
    <location>
        <begin position="2"/>
        <end position="116"/>
    </location>
</feature>
<dbReference type="Gene3D" id="1.10.10.10">
    <property type="entry name" value="Winged helix-like DNA-binding domain superfamily/Winged helix DNA-binding domain"/>
    <property type="match status" value="1"/>
</dbReference>
<evidence type="ECO:0000313" key="9">
    <source>
        <dbReference type="Proteomes" id="UP000215158"/>
    </source>
</evidence>
<dbReference type="InterPro" id="IPR011006">
    <property type="entry name" value="CheY-like_superfamily"/>
</dbReference>
<dbReference type="InterPro" id="IPR039420">
    <property type="entry name" value="WalR-like"/>
</dbReference>
<dbReference type="InterPro" id="IPR001789">
    <property type="entry name" value="Sig_transdc_resp-reg_receiver"/>
</dbReference>
<dbReference type="OrthoDB" id="9802426at2"/>
<dbReference type="GO" id="GO:0005829">
    <property type="term" value="C:cytosol"/>
    <property type="evidence" value="ECO:0007669"/>
    <property type="project" value="TreeGrafter"/>
</dbReference>
<dbReference type="GO" id="GO:0006355">
    <property type="term" value="P:regulation of DNA-templated transcription"/>
    <property type="evidence" value="ECO:0007669"/>
    <property type="project" value="InterPro"/>
</dbReference>
<dbReference type="SUPFAM" id="SSF52172">
    <property type="entry name" value="CheY-like"/>
    <property type="match status" value="1"/>
</dbReference>
<keyword evidence="1" id="KW-0597">Phosphoprotein</keyword>
<dbReference type="GO" id="GO:0000156">
    <property type="term" value="F:phosphorelay response regulator activity"/>
    <property type="evidence" value="ECO:0007669"/>
    <property type="project" value="TreeGrafter"/>
</dbReference>
<dbReference type="SMART" id="SM00862">
    <property type="entry name" value="Trans_reg_C"/>
    <property type="match status" value="1"/>
</dbReference>
<dbReference type="InterPro" id="IPR016032">
    <property type="entry name" value="Sig_transdc_resp-reg_C-effctor"/>
</dbReference>
<proteinExistence type="predicted"/>
<dbReference type="CDD" id="cd00383">
    <property type="entry name" value="trans_reg_C"/>
    <property type="match status" value="1"/>
</dbReference>
<keyword evidence="9" id="KW-1185">Reference proteome</keyword>
<dbReference type="RefSeq" id="WP_095418126.1">
    <property type="nucleotide sequence ID" value="NZ_CP022989.1"/>
</dbReference>
<accession>A0A248VHH8</accession>
<dbReference type="GO" id="GO:0032993">
    <property type="term" value="C:protein-DNA complex"/>
    <property type="evidence" value="ECO:0007669"/>
    <property type="project" value="TreeGrafter"/>
</dbReference>
<dbReference type="EMBL" id="CP022989">
    <property type="protein sequence ID" value="ASV98001.1"/>
    <property type="molecule type" value="Genomic_DNA"/>
</dbReference>
<dbReference type="Gene3D" id="3.40.50.2300">
    <property type="match status" value="1"/>
</dbReference>
<dbReference type="KEGG" id="parb:CJU94_07350"/>
<evidence type="ECO:0000256" key="3">
    <source>
        <dbReference type="ARBA" id="ARBA00023125"/>
    </source>
</evidence>
<dbReference type="PROSITE" id="PS51755">
    <property type="entry name" value="OMPR_PHOB"/>
    <property type="match status" value="1"/>
</dbReference>
<feature type="domain" description="OmpR/PhoB-type" evidence="7">
    <location>
        <begin position="127"/>
        <end position="226"/>
    </location>
</feature>
<evidence type="ECO:0000313" key="8">
    <source>
        <dbReference type="EMBL" id="ASV98001.1"/>
    </source>
</evidence>
<dbReference type="GO" id="GO:0000976">
    <property type="term" value="F:transcription cis-regulatory region binding"/>
    <property type="evidence" value="ECO:0007669"/>
    <property type="project" value="TreeGrafter"/>
</dbReference>
<feature type="DNA-binding region" description="OmpR/PhoB-type" evidence="5">
    <location>
        <begin position="127"/>
        <end position="226"/>
    </location>
</feature>
<dbReference type="Proteomes" id="UP000215158">
    <property type="component" value="Chromosome 1"/>
</dbReference>
<evidence type="ECO:0000256" key="2">
    <source>
        <dbReference type="ARBA" id="ARBA00023012"/>
    </source>
</evidence>
<dbReference type="InterPro" id="IPR036388">
    <property type="entry name" value="WH-like_DNA-bd_sf"/>
</dbReference>
<evidence type="ECO:0000259" key="6">
    <source>
        <dbReference type="PROSITE" id="PS50110"/>
    </source>
</evidence>
<comment type="caution">
    <text evidence="4">Lacks conserved residue(s) required for the propagation of feature annotation.</text>
</comment>
<keyword evidence="3 5" id="KW-0238">DNA-binding</keyword>
<evidence type="ECO:0000256" key="4">
    <source>
        <dbReference type="PROSITE-ProRule" id="PRU00169"/>
    </source>
</evidence>
<dbReference type="SUPFAM" id="SSF46894">
    <property type="entry name" value="C-terminal effector domain of the bipartite response regulators"/>
    <property type="match status" value="1"/>
</dbReference>
<dbReference type="Pfam" id="PF00486">
    <property type="entry name" value="Trans_reg_C"/>
    <property type="match status" value="1"/>
</dbReference>
<reference evidence="8 9" key="1">
    <citation type="submission" date="2017-08" db="EMBL/GenBank/DDBJ databases">
        <title>Identification and genetic characteristics of simultaneous BTEX- and naphthalene-degrading Paraburkholderia sp. BN5 isolated from petroleum-contaminated soil.</title>
        <authorList>
            <person name="Lee Y."/>
            <person name="Jeon C.O."/>
        </authorList>
    </citation>
    <scope>NUCLEOTIDE SEQUENCE [LARGE SCALE GENOMIC DNA]</scope>
    <source>
        <strain evidence="8 9">BN5</strain>
    </source>
</reference>
<evidence type="ECO:0000256" key="5">
    <source>
        <dbReference type="PROSITE-ProRule" id="PRU01091"/>
    </source>
</evidence>